<gene>
    <name evidence="1" type="ORF">BT96DRAFT_943211</name>
</gene>
<accession>A0A6A4H9H5</accession>
<evidence type="ECO:0000313" key="1">
    <source>
        <dbReference type="EMBL" id="KAE9394380.1"/>
    </source>
</evidence>
<organism evidence="1 2">
    <name type="scientific">Gymnopus androsaceus JB14</name>
    <dbReference type="NCBI Taxonomy" id="1447944"/>
    <lineage>
        <taxon>Eukaryota</taxon>
        <taxon>Fungi</taxon>
        <taxon>Dikarya</taxon>
        <taxon>Basidiomycota</taxon>
        <taxon>Agaricomycotina</taxon>
        <taxon>Agaricomycetes</taxon>
        <taxon>Agaricomycetidae</taxon>
        <taxon>Agaricales</taxon>
        <taxon>Marasmiineae</taxon>
        <taxon>Omphalotaceae</taxon>
        <taxon>Gymnopus</taxon>
    </lineage>
</organism>
<reference evidence="1" key="1">
    <citation type="journal article" date="2019" name="Environ. Microbiol.">
        <title>Fungal ecological strategies reflected in gene transcription - a case study of two litter decomposers.</title>
        <authorList>
            <person name="Barbi F."/>
            <person name="Kohler A."/>
            <person name="Barry K."/>
            <person name="Baskaran P."/>
            <person name="Daum C."/>
            <person name="Fauchery L."/>
            <person name="Ihrmark K."/>
            <person name="Kuo A."/>
            <person name="LaButti K."/>
            <person name="Lipzen A."/>
            <person name="Morin E."/>
            <person name="Grigoriev I.V."/>
            <person name="Henrissat B."/>
            <person name="Lindahl B."/>
            <person name="Martin F."/>
        </authorList>
    </citation>
    <scope>NUCLEOTIDE SEQUENCE</scope>
    <source>
        <strain evidence="1">JB14</strain>
    </source>
</reference>
<evidence type="ECO:0000313" key="2">
    <source>
        <dbReference type="Proteomes" id="UP000799118"/>
    </source>
</evidence>
<protein>
    <submittedName>
        <fullName evidence="1">Uncharacterized protein</fullName>
    </submittedName>
</protein>
<proteinExistence type="predicted"/>
<name>A0A6A4H9H5_9AGAR</name>
<keyword evidence="2" id="KW-1185">Reference proteome</keyword>
<sequence length="161" mass="17964">MASNGVDSTRSKYRIMSLYQVNPPGSESLMRGEGMRWSKQNAGRGKGKDEILTLSSLLDKSLSKQMVSRLSYRARHMATDRRWGYGDLVQKVPKKVHGAVVLALDQERRLQCVGLRTIAGTFGSNACNQILNFMKPRHRNVAFSDSVEVDGKVKGFDGQDE</sequence>
<dbReference type="AlphaFoldDB" id="A0A6A4H9H5"/>
<dbReference type="EMBL" id="ML769551">
    <property type="protein sequence ID" value="KAE9394380.1"/>
    <property type="molecule type" value="Genomic_DNA"/>
</dbReference>
<dbReference type="Proteomes" id="UP000799118">
    <property type="component" value="Unassembled WGS sequence"/>
</dbReference>